<protein>
    <submittedName>
        <fullName evidence="1">Uncharacterized protein</fullName>
    </submittedName>
</protein>
<dbReference type="InParanoid" id="A0A1V9XWX5"/>
<dbReference type="EMBL" id="MNPL01002746">
    <property type="protein sequence ID" value="OQR78004.1"/>
    <property type="molecule type" value="Genomic_DNA"/>
</dbReference>
<dbReference type="AlphaFoldDB" id="A0A1V9XWX5"/>
<dbReference type="Proteomes" id="UP000192247">
    <property type="component" value="Unassembled WGS sequence"/>
</dbReference>
<accession>A0A1V9XWX5</accession>
<comment type="caution">
    <text evidence="1">The sequence shown here is derived from an EMBL/GenBank/DDBJ whole genome shotgun (WGS) entry which is preliminary data.</text>
</comment>
<evidence type="ECO:0000313" key="1">
    <source>
        <dbReference type="EMBL" id="OQR78004.1"/>
    </source>
</evidence>
<gene>
    <name evidence="1" type="ORF">BIW11_02811</name>
</gene>
<proteinExistence type="predicted"/>
<sequence>MLTPNFHVKIPEGFMPIFNASDLSH</sequence>
<name>A0A1V9XWX5_9ACAR</name>
<keyword evidence="2" id="KW-1185">Reference proteome</keyword>
<organism evidence="1 2">
    <name type="scientific">Tropilaelaps mercedesae</name>
    <dbReference type="NCBI Taxonomy" id="418985"/>
    <lineage>
        <taxon>Eukaryota</taxon>
        <taxon>Metazoa</taxon>
        <taxon>Ecdysozoa</taxon>
        <taxon>Arthropoda</taxon>
        <taxon>Chelicerata</taxon>
        <taxon>Arachnida</taxon>
        <taxon>Acari</taxon>
        <taxon>Parasitiformes</taxon>
        <taxon>Mesostigmata</taxon>
        <taxon>Gamasina</taxon>
        <taxon>Dermanyssoidea</taxon>
        <taxon>Laelapidae</taxon>
        <taxon>Tropilaelaps</taxon>
    </lineage>
</organism>
<evidence type="ECO:0000313" key="2">
    <source>
        <dbReference type="Proteomes" id="UP000192247"/>
    </source>
</evidence>
<reference evidence="1 2" key="1">
    <citation type="journal article" date="2017" name="Gigascience">
        <title>Draft genome of the honey bee ectoparasitic mite, Tropilaelaps mercedesae, is shaped by the parasitic life history.</title>
        <authorList>
            <person name="Dong X."/>
            <person name="Armstrong S.D."/>
            <person name="Xia D."/>
            <person name="Makepeace B.L."/>
            <person name="Darby A.C."/>
            <person name="Kadowaki T."/>
        </authorList>
    </citation>
    <scope>NUCLEOTIDE SEQUENCE [LARGE SCALE GENOMIC DNA]</scope>
    <source>
        <strain evidence="1">Wuxi-XJTLU</strain>
    </source>
</reference>